<evidence type="ECO:0000256" key="1">
    <source>
        <dbReference type="SAM" id="Phobius"/>
    </source>
</evidence>
<evidence type="ECO:0000313" key="2">
    <source>
        <dbReference type="EMBL" id="ANU13139.1"/>
    </source>
</evidence>
<keyword evidence="1" id="KW-1133">Transmembrane helix</keyword>
<keyword evidence="3" id="KW-1185">Reference proteome</keyword>
<dbReference type="RefSeq" id="WP_008496446.1">
    <property type="nucleotide sequence ID" value="NZ_CP016537.2"/>
</dbReference>
<dbReference type="STRING" id="1215089.BBI08_04465"/>
<dbReference type="EMBL" id="CP016537">
    <property type="protein sequence ID" value="ANU13139.1"/>
    <property type="molecule type" value="Genomic_DNA"/>
</dbReference>
<dbReference type="GO" id="GO:0008270">
    <property type="term" value="F:zinc ion binding"/>
    <property type="evidence" value="ECO:0007669"/>
    <property type="project" value="InterPro"/>
</dbReference>
<keyword evidence="1" id="KW-0812">Transmembrane</keyword>
<accession>A0A1C7DNI0</accession>
<feature type="transmembrane region" description="Helical" evidence="1">
    <location>
        <begin position="29"/>
        <end position="53"/>
    </location>
</feature>
<reference evidence="3" key="2">
    <citation type="submission" date="2016-10" db="EMBL/GenBank/DDBJ databases">
        <authorList>
            <person name="See-Too W.S."/>
        </authorList>
    </citation>
    <scope>NUCLEOTIDE SEQUENCE [LARGE SCALE GENOMIC DNA]</scope>
    <source>
        <strain evidence="3">DSM 24743</strain>
    </source>
</reference>
<dbReference type="SUPFAM" id="SSF81901">
    <property type="entry name" value="HCP-like"/>
    <property type="match status" value="1"/>
</dbReference>
<dbReference type="GO" id="GO:0005576">
    <property type="term" value="C:extracellular region"/>
    <property type="evidence" value="ECO:0007669"/>
    <property type="project" value="InterPro"/>
</dbReference>
<feature type="transmembrane region" description="Helical" evidence="1">
    <location>
        <begin position="7"/>
        <end position="23"/>
    </location>
</feature>
<dbReference type="GO" id="GO:0006508">
    <property type="term" value="P:proteolysis"/>
    <property type="evidence" value="ECO:0007669"/>
    <property type="project" value="InterPro"/>
</dbReference>
<reference evidence="3" key="1">
    <citation type="submission" date="2016-07" db="EMBL/GenBank/DDBJ databases">
        <authorList>
            <person name="See-Too W.S."/>
        </authorList>
    </citation>
    <scope>NUCLEOTIDE SEQUENCE [LARGE SCALE GENOMIC DNA]</scope>
    <source>
        <strain evidence="3">DSM 24743</strain>
    </source>
</reference>
<dbReference type="OrthoDB" id="43895at2"/>
<gene>
    <name evidence="2" type="ORF">BBI08_04465</name>
</gene>
<protein>
    <submittedName>
        <fullName evidence="2">Uncharacterized protein</fullName>
    </submittedName>
</protein>
<name>A0A1C7DNI0_9BACL</name>
<proteinExistence type="predicted"/>
<dbReference type="GO" id="GO:0004222">
    <property type="term" value="F:metalloendopeptidase activity"/>
    <property type="evidence" value="ECO:0007669"/>
    <property type="project" value="InterPro"/>
</dbReference>
<dbReference type="KEGG" id="phc:BBI08_04465"/>
<organism evidence="2 3">
    <name type="scientific">Planococcus halocryophilus</name>
    <dbReference type="NCBI Taxonomy" id="1215089"/>
    <lineage>
        <taxon>Bacteria</taxon>
        <taxon>Bacillati</taxon>
        <taxon>Bacillota</taxon>
        <taxon>Bacilli</taxon>
        <taxon>Bacillales</taxon>
        <taxon>Caryophanaceae</taxon>
        <taxon>Planococcus</taxon>
    </lineage>
</organism>
<evidence type="ECO:0000313" key="3">
    <source>
        <dbReference type="Proteomes" id="UP000092687"/>
    </source>
</evidence>
<dbReference type="AlphaFoldDB" id="A0A1C7DNI0"/>
<sequence length="502" mass="57329">MKNLLKQFILLVICSGISFYLVFNQGLLGGVLISGIFLVVCTFLFIASTVGVVKGKLDLIKLTTVTEAAGLMTFSILLGLVVTTIALINSFAVYTTGDESQSSDKKIRVFASRIFDVPSQAALLKTERNGVTYFYPENNKDEIEKMDELLQLEREKFNSTLGTQDDGGLTIEFHEDYASLESGYGSEEVAGYYDLSNKRIHLVPTDENWELILVHEYSHYQSHLFSDQHLLSITRIPSWFEEGVADYFAGESSMWYDLESIETIDFHALDNQEDYDKASTDTYDPYAQSFLAVESIVEAHGEAIIPELLKSQSTGGFYKNLEKTINMDIEEYEEIFLQQLLADQQQIADWFDLGYQQLEMKNYEAAIKTVENIRETGDIYDIDAADWLLVDIMLVQEKVDVAVELLKKKIEVDQEEFLVDDLLLLAEVYLLVDPKMSLEIAKRAETSELYFYEEDIISVYEQVNSDDELAGYKRLIEDEWLYNPYVIYQLVGKLSQDYPGEF</sequence>
<dbReference type="Proteomes" id="UP000092687">
    <property type="component" value="Chromosome"/>
</dbReference>
<feature type="transmembrane region" description="Helical" evidence="1">
    <location>
        <begin position="74"/>
        <end position="94"/>
    </location>
</feature>
<keyword evidence="1" id="KW-0472">Membrane</keyword>